<accession>A0AAE0W9N6</accession>
<dbReference type="Proteomes" id="UP001195483">
    <property type="component" value="Unassembled WGS sequence"/>
</dbReference>
<feature type="region of interest" description="Disordered" evidence="1">
    <location>
        <begin position="149"/>
        <end position="170"/>
    </location>
</feature>
<sequence>MTRFAGRRICTLQQDERSVFLTADVLKVEILESTHNLLWQSSKEETIGLEQEETLLAMYETRCMLRSAVGSAKDACEQRCLRRQYELKLRIILKVMVSKTIVDIRGPRSGDIQLEIDNGNVLFHRKLLNPDERILAHQRRLASVPTCTTSMDEKAQNQRKLQNRNIRNNA</sequence>
<organism evidence="2 3">
    <name type="scientific">Potamilus streckersoni</name>
    <dbReference type="NCBI Taxonomy" id="2493646"/>
    <lineage>
        <taxon>Eukaryota</taxon>
        <taxon>Metazoa</taxon>
        <taxon>Spiralia</taxon>
        <taxon>Lophotrochozoa</taxon>
        <taxon>Mollusca</taxon>
        <taxon>Bivalvia</taxon>
        <taxon>Autobranchia</taxon>
        <taxon>Heteroconchia</taxon>
        <taxon>Palaeoheterodonta</taxon>
        <taxon>Unionida</taxon>
        <taxon>Unionoidea</taxon>
        <taxon>Unionidae</taxon>
        <taxon>Ambleminae</taxon>
        <taxon>Lampsilini</taxon>
        <taxon>Potamilus</taxon>
    </lineage>
</organism>
<comment type="caution">
    <text evidence="2">The sequence shown here is derived from an EMBL/GenBank/DDBJ whole genome shotgun (WGS) entry which is preliminary data.</text>
</comment>
<dbReference type="EMBL" id="JAEAOA010002343">
    <property type="protein sequence ID" value="KAK3605370.1"/>
    <property type="molecule type" value="Genomic_DNA"/>
</dbReference>
<evidence type="ECO:0000256" key="1">
    <source>
        <dbReference type="SAM" id="MobiDB-lite"/>
    </source>
</evidence>
<gene>
    <name evidence="2" type="ORF">CHS0354_040960</name>
</gene>
<feature type="compositionally biased region" description="Polar residues" evidence="1">
    <location>
        <begin position="158"/>
        <end position="170"/>
    </location>
</feature>
<reference evidence="2" key="3">
    <citation type="submission" date="2023-05" db="EMBL/GenBank/DDBJ databases">
        <authorList>
            <person name="Smith C.H."/>
        </authorList>
    </citation>
    <scope>NUCLEOTIDE SEQUENCE</scope>
    <source>
        <strain evidence="2">CHS0354</strain>
        <tissue evidence="2">Mantle</tissue>
    </source>
</reference>
<dbReference type="AlphaFoldDB" id="A0AAE0W9N6"/>
<reference evidence="2" key="1">
    <citation type="journal article" date="2021" name="Genome Biol. Evol.">
        <title>A High-Quality Reference Genome for a Parasitic Bivalve with Doubly Uniparental Inheritance (Bivalvia: Unionida).</title>
        <authorList>
            <person name="Smith C.H."/>
        </authorList>
    </citation>
    <scope>NUCLEOTIDE SEQUENCE</scope>
    <source>
        <strain evidence="2">CHS0354</strain>
    </source>
</reference>
<evidence type="ECO:0000313" key="3">
    <source>
        <dbReference type="Proteomes" id="UP001195483"/>
    </source>
</evidence>
<evidence type="ECO:0000313" key="2">
    <source>
        <dbReference type="EMBL" id="KAK3605370.1"/>
    </source>
</evidence>
<proteinExistence type="predicted"/>
<reference evidence="2" key="2">
    <citation type="journal article" date="2021" name="Genome Biol. Evol.">
        <title>Developing a high-quality reference genome for a parasitic bivalve with doubly uniparental inheritance (Bivalvia: Unionida).</title>
        <authorList>
            <person name="Smith C.H."/>
        </authorList>
    </citation>
    <scope>NUCLEOTIDE SEQUENCE</scope>
    <source>
        <strain evidence="2">CHS0354</strain>
        <tissue evidence="2">Mantle</tissue>
    </source>
</reference>
<protein>
    <submittedName>
        <fullName evidence="2">Uncharacterized protein</fullName>
    </submittedName>
</protein>
<keyword evidence="3" id="KW-1185">Reference proteome</keyword>
<name>A0AAE0W9N6_9BIVA</name>